<feature type="region of interest" description="Disordered" evidence="1">
    <location>
        <begin position="368"/>
        <end position="398"/>
    </location>
</feature>
<comment type="caution">
    <text evidence="2">The sequence shown here is derived from an EMBL/GenBank/DDBJ whole genome shotgun (WGS) entry which is preliminary data.</text>
</comment>
<proteinExistence type="predicted"/>
<dbReference type="Proteomes" id="UP000473574">
    <property type="component" value="Unassembled WGS sequence"/>
</dbReference>
<dbReference type="RefSeq" id="WP_163666793.1">
    <property type="nucleotide sequence ID" value="NZ_QZCE01000002.1"/>
</dbReference>
<sequence length="398" mass="45289">MQSILPFTINRTEYLIICQGNACASKILSLFESWSTAKLDRIEELAGIGKEVTENDEWIYNTIDSIYGRMLGDHGRNAVVKGLKLLEKLGLIKARFQAGTDRTKEYWLDHGKLKLYLDHLHADEIIDFLERVTPETLTQRHRLKINDASFKSNQCIVPNQTMDCLEINDDLIYKESLNKESSKESEKSTASADAPSSSNQGKKKAPPKILTKKMTQRLVDVYQELKPARWGDVKVLNDKRIGMADRAYQACGQDIEATIQIVRDALSYVSTQEWWTSKRFTFGTLFERGDGGQGDYRFIRWSELSTSQPDSVDASDTPELTVMQRIGRQLKRLNRSGRLPHDWERETGCTLASDLSESQQQQYLEELLQEPDPPAKPDFTGPPRQISIPVIGQTRRSA</sequence>
<feature type="region of interest" description="Disordered" evidence="1">
    <location>
        <begin position="178"/>
        <end position="209"/>
    </location>
</feature>
<reference evidence="2 3" key="1">
    <citation type="journal article" date="2020" name="Microb. Ecol.">
        <title>Ecogenomics of the Marine Benthic Filamentous Cyanobacterium Adonisia.</title>
        <authorList>
            <person name="Walter J.M."/>
            <person name="Coutinho F.H."/>
            <person name="Leomil L."/>
            <person name="Hargreaves P.I."/>
            <person name="Campeao M.E."/>
            <person name="Vieira V.V."/>
            <person name="Silva B.S."/>
            <person name="Fistarol G.O."/>
            <person name="Salomon P.S."/>
            <person name="Sawabe T."/>
            <person name="Mino S."/>
            <person name="Hosokawa M."/>
            <person name="Miyashita H."/>
            <person name="Maruyama F."/>
            <person name="van Verk M.C."/>
            <person name="Dutilh B.E."/>
            <person name="Thompson C.C."/>
            <person name="Thompson F.L."/>
        </authorList>
    </citation>
    <scope>NUCLEOTIDE SEQUENCE [LARGE SCALE GENOMIC DNA]</scope>
    <source>
        <strain evidence="2 3">CCMR0082</strain>
    </source>
</reference>
<feature type="compositionally biased region" description="Polar residues" evidence="1">
    <location>
        <begin position="189"/>
        <end position="200"/>
    </location>
</feature>
<accession>A0A6M0SBA1</accession>
<evidence type="ECO:0000256" key="1">
    <source>
        <dbReference type="SAM" id="MobiDB-lite"/>
    </source>
</evidence>
<name>A0A6M0SBA1_9CYAN</name>
<gene>
    <name evidence="2" type="ORF">D0962_22990</name>
</gene>
<protein>
    <submittedName>
        <fullName evidence="2">Uncharacterized protein</fullName>
    </submittedName>
</protein>
<feature type="compositionally biased region" description="Basic and acidic residues" evidence="1">
    <location>
        <begin position="178"/>
        <end position="187"/>
    </location>
</feature>
<evidence type="ECO:0000313" key="2">
    <source>
        <dbReference type="EMBL" id="NEZ65586.1"/>
    </source>
</evidence>
<dbReference type="AlphaFoldDB" id="A0A6M0SBA1"/>
<evidence type="ECO:0000313" key="3">
    <source>
        <dbReference type="Proteomes" id="UP000473574"/>
    </source>
</evidence>
<organism evidence="2 3">
    <name type="scientific">Adonisia turfae CCMR0082</name>
    <dbReference type="NCBI Taxonomy" id="2304604"/>
    <lineage>
        <taxon>Bacteria</taxon>
        <taxon>Bacillati</taxon>
        <taxon>Cyanobacteriota</taxon>
        <taxon>Adonisia</taxon>
        <taxon>Adonisia turfae</taxon>
    </lineage>
</organism>
<dbReference type="EMBL" id="QZCE01000002">
    <property type="protein sequence ID" value="NEZ65586.1"/>
    <property type="molecule type" value="Genomic_DNA"/>
</dbReference>